<evidence type="ECO:0000313" key="2">
    <source>
        <dbReference type="EMBL" id="CRK24172.1"/>
    </source>
</evidence>
<dbReference type="EMBL" id="CVQH01016681">
    <property type="protein sequence ID" value="CRK24172.1"/>
    <property type="molecule type" value="Genomic_DNA"/>
</dbReference>
<protein>
    <submittedName>
        <fullName evidence="2">Uncharacterized protein</fullName>
    </submittedName>
</protein>
<evidence type="ECO:0000256" key="1">
    <source>
        <dbReference type="SAM" id="MobiDB-lite"/>
    </source>
</evidence>
<dbReference type="AlphaFoldDB" id="A0A0G4LQ37"/>
<feature type="non-terminal residue" evidence="2">
    <location>
        <position position="1"/>
    </location>
</feature>
<accession>A0A0G4LQ37</accession>
<dbReference type="Proteomes" id="UP000044602">
    <property type="component" value="Unassembled WGS sequence"/>
</dbReference>
<feature type="compositionally biased region" description="Basic and acidic residues" evidence="1">
    <location>
        <begin position="1"/>
        <end position="25"/>
    </location>
</feature>
<reference evidence="2 3" key="1">
    <citation type="submission" date="2015-05" db="EMBL/GenBank/DDBJ databases">
        <authorList>
            <person name="Wang D.B."/>
            <person name="Wang M."/>
        </authorList>
    </citation>
    <scope>NUCLEOTIDE SEQUENCE [LARGE SCALE GENOMIC DNA]</scope>
    <source>
        <strain evidence="2">VL1</strain>
    </source>
</reference>
<keyword evidence="3" id="KW-1185">Reference proteome</keyword>
<feature type="region of interest" description="Disordered" evidence="1">
    <location>
        <begin position="1"/>
        <end position="47"/>
    </location>
</feature>
<gene>
    <name evidence="2" type="ORF">BN1708_018076</name>
</gene>
<proteinExistence type="predicted"/>
<sequence length="47" mass="5242">TDRLRPLPRHDIDGAAQRQARDPAHRFRGVAHARQAGDGIRPQPLGH</sequence>
<evidence type="ECO:0000313" key="3">
    <source>
        <dbReference type="Proteomes" id="UP000044602"/>
    </source>
</evidence>
<name>A0A0G4LQ37_VERLO</name>
<organism evidence="2 3">
    <name type="scientific">Verticillium longisporum</name>
    <name type="common">Verticillium dahliae var. longisporum</name>
    <dbReference type="NCBI Taxonomy" id="100787"/>
    <lineage>
        <taxon>Eukaryota</taxon>
        <taxon>Fungi</taxon>
        <taxon>Dikarya</taxon>
        <taxon>Ascomycota</taxon>
        <taxon>Pezizomycotina</taxon>
        <taxon>Sordariomycetes</taxon>
        <taxon>Hypocreomycetidae</taxon>
        <taxon>Glomerellales</taxon>
        <taxon>Plectosphaerellaceae</taxon>
        <taxon>Verticillium</taxon>
    </lineage>
</organism>